<dbReference type="SUPFAM" id="SSF46785">
    <property type="entry name" value="Winged helix' DNA-binding domain"/>
    <property type="match status" value="1"/>
</dbReference>
<dbReference type="Proteomes" id="UP000294958">
    <property type="component" value="Unassembled WGS sequence"/>
</dbReference>
<dbReference type="eggNOG" id="COG0583">
    <property type="taxonomic scope" value="Bacteria"/>
</dbReference>
<protein>
    <submittedName>
        <fullName evidence="6">LysR family transcriptional regulator</fullName>
    </submittedName>
</protein>
<evidence type="ECO:0000256" key="4">
    <source>
        <dbReference type="ARBA" id="ARBA00023163"/>
    </source>
</evidence>
<dbReference type="EMBL" id="SNZF01000014">
    <property type="protein sequence ID" value="TDR34487.1"/>
    <property type="molecule type" value="Genomic_DNA"/>
</dbReference>
<keyword evidence="2" id="KW-0805">Transcription regulation</keyword>
<dbReference type="STRING" id="69279.BG36_10155"/>
<dbReference type="Pfam" id="PF03466">
    <property type="entry name" value="LysR_substrate"/>
    <property type="match status" value="1"/>
</dbReference>
<feature type="domain" description="HTH lysR-type" evidence="5">
    <location>
        <begin position="10"/>
        <end position="67"/>
    </location>
</feature>
<evidence type="ECO:0000313" key="7">
    <source>
        <dbReference type="EMBL" id="TDR34487.1"/>
    </source>
</evidence>
<dbReference type="PROSITE" id="PS50931">
    <property type="entry name" value="HTH_LYSR"/>
    <property type="match status" value="1"/>
</dbReference>
<evidence type="ECO:0000259" key="5">
    <source>
        <dbReference type="PROSITE" id="PS50931"/>
    </source>
</evidence>
<dbReference type="PATRIC" id="fig|69279.3.peg.3122"/>
<comment type="caution">
    <text evidence="6">The sequence shown here is derived from an EMBL/GenBank/DDBJ whole genome shotgun (WGS) entry which is preliminary data.</text>
</comment>
<proteinExistence type="inferred from homology"/>
<dbReference type="PANTHER" id="PTHR30537">
    <property type="entry name" value="HTH-TYPE TRANSCRIPTIONAL REGULATOR"/>
    <property type="match status" value="1"/>
</dbReference>
<dbReference type="InterPro" id="IPR005119">
    <property type="entry name" value="LysR_subst-bd"/>
</dbReference>
<dbReference type="InterPro" id="IPR058163">
    <property type="entry name" value="LysR-type_TF_proteobact-type"/>
</dbReference>
<dbReference type="PANTHER" id="PTHR30537:SF26">
    <property type="entry name" value="GLYCINE CLEAVAGE SYSTEM TRANSCRIPTIONAL ACTIVATOR"/>
    <property type="match status" value="1"/>
</dbReference>
<evidence type="ECO:0000256" key="2">
    <source>
        <dbReference type="ARBA" id="ARBA00023015"/>
    </source>
</evidence>
<dbReference type="OrthoDB" id="5526340at2"/>
<dbReference type="Gene3D" id="3.40.190.10">
    <property type="entry name" value="Periplasmic binding protein-like II"/>
    <property type="match status" value="2"/>
</dbReference>
<dbReference type="GO" id="GO:0043565">
    <property type="term" value="F:sequence-specific DNA binding"/>
    <property type="evidence" value="ECO:0007669"/>
    <property type="project" value="TreeGrafter"/>
</dbReference>
<dbReference type="Pfam" id="PF00126">
    <property type="entry name" value="HTH_1"/>
    <property type="match status" value="1"/>
</dbReference>
<reference evidence="7 9" key="2">
    <citation type="submission" date="2019-03" db="EMBL/GenBank/DDBJ databases">
        <title>Genomic Encyclopedia of Type Strains, Phase IV (KMG-IV): sequencing the most valuable type-strain genomes for metagenomic binning, comparative biology and taxonomic classification.</title>
        <authorList>
            <person name="Goeker M."/>
        </authorList>
    </citation>
    <scope>NUCLEOTIDE SEQUENCE [LARGE SCALE GENOMIC DNA]</scope>
    <source>
        <strain evidence="7 9">DSM 11603</strain>
    </source>
</reference>
<dbReference type="HOGENOM" id="CLU_039613_37_1_5"/>
<reference evidence="6 8" key="1">
    <citation type="submission" date="2014-02" db="EMBL/GenBank/DDBJ databases">
        <title>Aquamicrobium defluvii Genome sequencing.</title>
        <authorList>
            <person name="Wang X."/>
        </authorList>
    </citation>
    <scope>NUCLEOTIDE SEQUENCE [LARGE SCALE GENOMIC DNA]</scope>
    <source>
        <strain evidence="6 8">W13Z1</strain>
    </source>
</reference>
<keyword evidence="3" id="KW-0238">DNA-binding</keyword>
<dbReference type="AlphaFoldDB" id="A0A011UEB9"/>
<dbReference type="FunFam" id="1.10.10.10:FF:000001">
    <property type="entry name" value="LysR family transcriptional regulator"/>
    <property type="match status" value="1"/>
</dbReference>
<dbReference type="InterPro" id="IPR036388">
    <property type="entry name" value="WH-like_DNA-bd_sf"/>
</dbReference>
<evidence type="ECO:0000256" key="1">
    <source>
        <dbReference type="ARBA" id="ARBA00009437"/>
    </source>
</evidence>
<dbReference type="Gene3D" id="1.10.10.10">
    <property type="entry name" value="Winged helix-like DNA-binding domain superfamily/Winged helix DNA-binding domain"/>
    <property type="match status" value="1"/>
</dbReference>
<evidence type="ECO:0000313" key="6">
    <source>
        <dbReference type="EMBL" id="EXL04476.1"/>
    </source>
</evidence>
<accession>A0A011UEB9</accession>
<evidence type="ECO:0000313" key="9">
    <source>
        <dbReference type="Proteomes" id="UP000294958"/>
    </source>
</evidence>
<evidence type="ECO:0000256" key="3">
    <source>
        <dbReference type="ARBA" id="ARBA00023125"/>
    </source>
</evidence>
<dbReference type="Proteomes" id="UP000019849">
    <property type="component" value="Unassembled WGS sequence"/>
</dbReference>
<dbReference type="SUPFAM" id="SSF53850">
    <property type="entry name" value="Periplasmic binding protein-like II"/>
    <property type="match status" value="1"/>
</dbReference>
<sequence>MSNLQRRLIPSTASLTAFDAVARLGSFSAAAEALSLTPGAISRQIAALEEQLGVTLFVRNNKGVALTGRGERYARGVADIIERMRVLSLQAMAQGASSVLRLAFPPTFGTRWLLPRIPDYVRSHPEMTLSFSTRIGHFDFDKEDLDAAIHVGTADWPGCDCRLLLKEMVVPVCSPDFLSQNPISGPASLLKVPLLEMASRPHAWKLWFLHFGIAEHYREGMRFEQFMNVSQACRAGLGVALMPSFLIDSELASGQLVKALDLPVESASAYYFVTPNEKTADAGVRYFRNWLTGQIDLFKKGGQ</sequence>
<name>A0A011UEB9_9HYPH</name>
<keyword evidence="4" id="KW-0804">Transcription</keyword>
<gene>
    <name evidence="6" type="ORF">BG36_10155</name>
    <name evidence="7" type="ORF">DES43_11494</name>
</gene>
<dbReference type="InterPro" id="IPR000847">
    <property type="entry name" value="LysR_HTH_N"/>
</dbReference>
<organism evidence="6 8">
    <name type="scientific">Aquamicrobium defluvii</name>
    <dbReference type="NCBI Taxonomy" id="69279"/>
    <lineage>
        <taxon>Bacteria</taxon>
        <taxon>Pseudomonadati</taxon>
        <taxon>Pseudomonadota</taxon>
        <taxon>Alphaproteobacteria</taxon>
        <taxon>Hyphomicrobiales</taxon>
        <taxon>Phyllobacteriaceae</taxon>
        <taxon>Aquamicrobium</taxon>
    </lineage>
</organism>
<keyword evidence="9" id="KW-1185">Reference proteome</keyword>
<dbReference type="GO" id="GO:0003700">
    <property type="term" value="F:DNA-binding transcription factor activity"/>
    <property type="evidence" value="ECO:0007669"/>
    <property type="project" value="InterPro"/>
</dbReference>
<dbReference type="GO" id="GO:0006351">
    <property type="term" value="P:DNA-templated transcription"/>
    <property type="evidence" value="ECO:0007669"/>
    <property type="project" value="TreeGrafter"/>
</dbReference>
<dbReference type="PRINTS" id="PR00039">
    <property type="entry name" value="HTHLYSR"/>
</dbReference>
<comment type="similarity">
    <text evidence="1">Belongs to the LysR transcriptional regulatory family.</text>
</comment>
<evidence type="ECO:0000313" key="8">
    <source>
        <dbReference type="Proteomes" id="UP000019849"/>
    </source>
</evidence>
<dbReference type="RefSeq" id="WP_035028455.1">
    <property type="nucleotide sequence ID" value="NZ_KK073893.1"/>
</dbReference>
<dbReference type="InterPro" id="IPR036390">
    <property type="entry name" value="WH_DNA-bd_sf"/>
</dbReference>
<dbReference type="EMBL" id="JENY01000021">
    <property type="protein sequence ID" value="EXL04476.1"/>
    <property type="molecule type" value="Genomic_DNA"/>
</dbReference>